<evidence type="ECO:0000313" key="1">
    <source>
        <dbReference type="EMBL" id="QWY77737.1"/>
    </source>
</evidence>
<sequence length="137" mass="15212">MIKTVFFALVEQNMGLPDADTAVILITDKHEPDVMIADGFHSVMHLCVADIVQPDIDNAKAIIDFAATRNCSHLLVYCRCFGISSAVVKVLVERFGIAFLMKTEATAARKTDFLIHNARFQRLLESAHEESFATNRG</sequence>
<protein>
    <submittedName>
        <fullName evidence="1">Uncharacterized protein</fullName>
    </submittedName>
</protein>
<evidence type="ECO:0000313" key="2">
    <source>
        <dbReference type="Proteomes" id="UP000683551"/>
    </source>
</evidence>
<dbReference type="AlphaFoldDB" id="A0A9E6SXQ4"/>
<reference evidence="1" key="1">
    <citation type="submission" date="2021-02" db="EMBL/GenBank/DDBJ databases">
        <title>Comparative genomics of Ferrovum myxofaciens strains, predominant extremophile bacteria forming large biofilm stalactites in acid mine ecosystems.</title>
        <authorList>
            <person name="Burkartova K."/>
            <person name="Ridl J."/>
            <person name="Pajer P."/>
            <person name="Falteisek L."/>
        </authorList>
    </citation>
    <scope>NUCLEOTIDE SEQUENCE</scope>
    <source>
        <strain evidence="1">MI1III</strain>
    </source>
</reference>
<name>A0A9E6SXQ4_9PROT</name>
<organism evidence="1 2">
    <name type="scientific">Ferrovum myxofaciens</name>
    <dbReference type="NCBI Taxonomy" id="416213"/>
    <lineage>
        <taxon>Bacteria</taxon>
        <taxon>Pseudomonadati</taxon>
        <taxon>Pseudomonadota</taxon>
        <taxon>Betaproteobacteria</taxon>
        <taxon>Ferrovales</taxon>
        <taxon>Ferrovaceae</taxon>
        <taxon>Ferrovum</taxon>
    </lineage>
</organism>
<dbReference type="RefSeq" id="WP_273145112.1">
    <property type="nucleotide sequence ID" value="NZ_CP071137.1"/>
</dbReference>
<gene>
    <name evidence="1" type="ORF">JZL65_01225</name>
</gene>
<dbReference type="Proteomes" id="UP000683551">
    <property type="component" value="Chromosome"/>
</dbReference>
<dbReference type="EMBL" id="CP071137">
    <property type="protein sequence ID" value="QWY77737.1"/>
    <property type="molecule type" value="Genomic_DNA"/>
</dbReference>
<accession>A0A9E6SXQ4</accession>
<proteinExistence type="predicted"/>